<reference evidence="9 10" key="1">
    <citation type="submission" date="2018-06" db="EMBL/GenBank/DDBJ databases">
        <title>Genomic Encyclopedia of Archaeal and Bacterial Type Strains, Phase II (KMG-II): from individual species to whole genera.</title>
        <authorList>
            <person name="Goeker M."/>
        </authorList>
    </citation>
    <scope>NUCLEOTIDE SEQUENCE [LARGE SCALE GENOMIC DNA]</scope>
    <source>
        <strain evidence="9 10">DSM 23446</strain>
    </source>
</reference>
<evidence type="ECO:0000313" key="9">
    <source>
        <dbReference type="EMBL" id="RAI86782.1"/>
    </source>
</evidence>
<feature type="transmembrane region" description="Helical" evidence="6">
    <location>
        <begin position="292"/>
        <end position="313"/>
    </location>
</feature>
<feature type="domain" description="ABC3 transporter permease C-terminal" evidence="7">
    <location>
        <begin position="691"/>
        <end position="804"/>
    </location>
</feature>
<dbReference type="AlphaFoldDB" id="A0A327P785"/>
<dbReference type="GO" id="GO:0022857">
    <property type="term" value="F:transmembrane transporter activity"/>
    <property type="evidence" value="ECO:0007669"/>
    <property type="project" value="TreeGrafter"/>
</dbReference>
<feature type="domain" description="ABC3 transporter permease C-terminal" evidence="7">
    <location>
        <begin position="296"/>
        <end position="406"/>
    </location>
</feature>
<dbReference type="InterPro" id="IPR003838">
    <property type="entry name" value="ABC3_permease_C"/>
</dbReference>
<dbReference type="InterPro" id="IPR025857">
    <property type="entry name" value="MacB_PCD"/>
</dbReference>
<feature type="transmembrane region" description="Helical" evidence="6">
    <location>
        <begin position="740"/>
        <end position="759"/>
    </location>
</feature>
<dbReference type="GO" id="GO:0005886">
    <property type="term" value="C:plasma membrane"/>
    <property type="evidence" value="ECO:0007669"/>
    <property type="project" value="UniProtKB-SubCell"/>
</dbReference>
<dbReference type="PANTHER" id="PTHR30572:SF18">
    <property type="entry name" value="ABC-TYPE MACROLIDE FAMILY EXPORT SYSTEM PERMEASE COMPONENT 2"/>
    <property type="match status" value="1"/>
</dbReference>
<evidence type="ECO:0000259" key="8">
    <source>
        <dbReference type="Pfam" id="PF12704"/>
    </source>
</evidence>
<feature type="domain" description="MacB-like periplasmic core" evidence="8">
    <location>
        <begin position="20"/>
        <end position="241"/>
    </location>
</feature>
<dbReference type="RefSeq" id="WP_111612666.1">
    <property type="nucleotide sequence ID" value="NZ_QLLK01000010.1"/>
</dbReference>
<feature type="transmembrane region" description="Helical" evidence="6">
    <location>
        <begin position="688"/>
        <end position="713"/>
    </location>
</feature>
<protein>
    <submittedName>
        <fullName evidence="9">Putative ABC transport system permease protein</fullName>
    </submittedName>
</protein>
<feature type="transmembrane region" description="Helical" evidence="6">
    <location>
        <begin position="774"/>
        <end position="794"/>
    </location>
</feature>
<evidence type="ECO:0000313" key="10">
    <source>
        <dbReference type="Proteomes" id="UP000249610"/>
    </source>
</evidence>
<feature type="transmembrane region" description="Helical" evidence="6">
    <location>
        <begin position="384"/>
        <end position="409"/>
    </location>
</feature>
<keyword evidence="3 6" id="KW-0812">Transmembrane</keyword>
<proteinExistence type="predicted"/>
<keyword evidence="2" id="KW-1003">Cell membrane</keyword>
<organism evidence="9 10">
    <name type="scientific">Algoriphagus yeomjeoni</name>
    <dbReference type="NCBI Taxonomy" id="291403"/>
    <lineage>
        <taxon>Bacteria</taxon>
        <taxon>Pseudomonadati</taxon>
        <taxon>Bacteroidota</taxon>
        <taxon>Cytophagia</taxon>
        <taxon>Cytophagales</taxon>
        <taxon>Cyclobacteriaceae</taxon>
        <taxon>Algoriphagus</taxon>
    </lineage>
</organism>
<dbReference type="PROSITE" id="PS51257">
    <property type="entry name" value="PROKAR_LIPOPROTEIN"/>
    <property type="match status" value="1"/>
</dbReference>
<evidence type="ECO:0000256" key="5">
    <source>
        <dbReference type="ARBA" id="ARBA00023136"/>
    </source>
</evidence>
<feature type="domain" description="MacB-like periplasmic core" evidence="8">
    <location>
        <begin position="438"/>
        <end position="612"/>
    </location>
</feature>
<dbReference type="Pfam" id="PF12704">
    <property type="entry name" value="MacB_PCD"/>
    <property type="match status" value="2"/>
</dbReference>
<name>A0A327P785_9BACT</name>
<feature type="transmembrane region" description="Helical" evidence="6">
    <location>
        <begin position="430"/>
        <end position="449"/>
    </location>
</feature>
<dbReference type="PANTHER" id="PTHR30572">
    <property type="entry name" value="MEMBRANE COMPONENT OF TRANSPORTER-RELATED"/>
    <property type="match status" value="1"/>
</dbReference>
<sequence>MFYHYLKIAHRNLWRNKVFSLINIMGLAVGMAACLLIFRYVDFELSYDDFRKPTIYRVSSNAYMNGELVGKRAQTVPALAPAFQRDISEVIHGARIVHTAPLMSDPVFQVGDRSFHEEKIYYADSSFLSMFSYKVLRGDIQTALTQPGSVVLSESMSKKYFPDGDAVGESLNFYMGDRGQTQLLISGVFEDIPNNSHLQSDFLISFISLPWNLNEDWDWGNFYNYIEILPGSDVAIVKQKIHGVLEKYRGETLAEWRKDGYYEEFELQPIQGIHLDSNLEAEAEVNGSRRTVTFLILIAFFILVIAWINYLNLTTAKAIERAKEIGIRKVVGSNRGQLIVQFLTESCLINLVAALMALLISNLLMTPFHDLTQGHFAKGFDLEMGLGIMGLFLFGILISGLYPAIALSFQPVQLIKGNLKKTKGVQLRKALVVFQFAASIALIAGTFGVRKQLDFMQHQDMGLDLGQTLILKGPGIKDSTYQSQLTFFKNEVQMLPEVESVSVSSNIPGQQLSWGRSFYPPANPEFRKGVKIVAVDEDFFELYGRTFLAGRNFSPEITSDRGAVIFNETAIRQLGFNSPEGAVGQTIIWDESDNDQHEKEILGVISDFNQQSLHNEVGPMVFALKEYLNAPWAGEYYSLKITSADYPFALEQIQANWSEAFRGSPFDYFFLDTYFDNQYKSDKQFAKVFSLFAGLAILIACLGLFGLSSYMTLQRTKEIGIRKVLGASVFTIMSLLSREFIGLIGIASIVILPVVWFFMKKWLENFAYQMEFHWWLLALPVVLVWFMALITISFQSIKAALMNPVNSLKSE</sequence>
<evidence type="ECO:0000256" key="3">
    <source>
        <dbReference type="ARBA" id="ARBA00022692"/>
    </source>
</evidence>
<dbReference type="EMBL" id="QLLK01000010">
    <property type="protein sequence ID" value="RAI86782.1"/>
    <property type="molecule type" value="Genomic_DNA"/>
</dbReference>
<accession>A0A327P785</accession>
<gene>
    <name evidence="9" type="ORF">LV83_03339</name>
</gene>
<feature type="transmembrane region" description="Helical" evidence="6">
    <location>
        <begin position="338"/>
        <end position="364"/>
    </location>
</feature>
<dbReference type="InterPro" id="IPR050250">
    <property type="entry name" value="Macrolide_Exporter_MacB"/>
</dbReference>
<dbReference type="Proteomes" id="UP000249610">
    <property type="component" value="Unassembled WGS sequence"/>
</dbReference>
<keyword evidence="10" id="KW-1185">Reference proteome</keyword>
<comment type="subcellular location">
    <subcellularLocation>
        <location evidence="1">Cell membrane</location>
        <topology evidence="1">Multi-pass membrane protein</topology>
    </subcellularLocation>
</comment>
<dbReference type="Pfam" id="PF02687">
    <property type="entry name" value="FtsX"/>
    <property type="match status" value="2"/>
</dbReference>
<evidence type="ECO:0000256" key="4">
    <source>
        <dbReference type="ARBA" id="ARBA00022989"/>
    </source>
</evidence>
<feature type="transmembrane region" description="Helical" evidence="6">
    <location>
        <begin position="21"/>
        <end position="41"/>
    </location>
</feature>
<keyword evidence="4 6" id="KW-1133">Transmembrane helix</keyword>
<evidence type="ECO:0000256" key="1">
    <source>
        <dbReference type="ARBA" id="ARBA00004651"/>
    </source>
</evidence>
<keyword evidence="5 6" id="KW-0472">Membrane</keyword>
<evidence type="ECO:0000259" key="7">
    <source>
        <dbReference type="Pfam" id="PF02687"/>
    </source>
</evidence>
<evidence type="ECO:0000256" key="6">
    <source>
        <dbReference type="SAM" id="Phobius"/>
    </source>
</evidence>
<evidence type="ECO:0000256" key="2">
    <source>
        <dbReference type="ARBA" id="ARBA00022475"/>
    </source>
</evidence>
<comment type="caution">
    <text evidence="9">The sequence shown here is derived from an EMBL/GenBank/DDBJ whole genome shotgun (WGS) entry which is preliminary data.</text>
</comment>